<keyword evidence="5" id="KW-0833">Ubl conjugation pathway</keyword>
<proteinExistence type="predicted"/>
<dbReference type="EMBL" id="CAMPGE010023200">
    <property type="protein sequence ID" value="CAI2381165.1"/>
    <property type="molecule type" value="Genomic_DNA"/>
</dbReference>
<evidence type="ECO:0000256" key="4">
    <source>
        <dbReference type="ARBA" id="ARBA00022741"/>
    </source>
</evidence>
<dbReference type="Proteomes" id="UP001295684">
    <property type="component" value="Unassembled WGS sequence"/>
</dbReference>
<dbReference type="FunFam" id="3.10.110.10:FF:000101">
    <property type="entry name" value="Ubiquitin-conjugating enzyme E2 D2"/>
    <property type="match status" value="1"/>
</dbReference>
<reference evidence="8" key="1">
    <citation type="submission" date="2023-07" db="EMBL/GenBank/DDBJ databases">
        <authorList>
            <consortium name="AG Swart"/>
            <person name="Singh M."/>
            <person name="Singh A."/>
            <person name="Seah K."/>
            <person name="Emmerich C."/>
        </authorList>
    </citation>
    <scope>NUCLEOTIDE SEQUENCE</scope>
    <source>
        <strain evidence="8">DP1</strain>
    </source>
</reference>
<comment type="catalytic activity">
    <reaction evidence="1">
        <text>S-ubiquitinyl-[E1 ubiquitin-activating enzyme]-L-cysteine + [E2 ubiquitin-conjugating enzyme]-L-cysteine = [E1 ubiquitin-activating enzyme]-L-cysteine + S-ubiquitinyl-[E2 ubiquitin-conjugating enzyme]-L-cysteine.</text>
        <dbReference type="EC" id="2.3.2.23"/>
    </reaction>
</comment>
<name>A0AAD1XY19_EUPCR</name>
<gene>
    <name evidence="8" type="ORF">ECRASSUSDP1_LOCUS22612</name>
</gene>
<keyword evidence="3" id="KW-0808">Transferase</keyword>
<evidence type="ECO:0000256" key="3">
    <source>
        <dbReference type="ARBA" id="ARBA00022679"/>
    </source>
</evidence>
<keyword evidence="6" id="KW-0067">ATP-binding</keyword>
<organism evidence="8 9">
    <name type="scientific">Euplotes crassus</name>
    <dbReference type="NCBI Taxonomy" id="5936"/>
    <lineage>
        <taxon>Eukaryota</taxon>
        <taxon>Sar</taxon>
        <taxon>Alveolata</taxon>
        <taxon>Ciliophora</taxon>
        <taxon>Intramacronucleata</taxon>
        <taxon>Spirotrichea</taxon>
        <taxon>Hypotrichia</taxon>
        <taxon>Euplotida</taxon>
        <taxon>Euplotidae</taxon>
        <taxon>Moneuplotes</taxon>
    </lineage>
</organism>
<accession>A0AAD1XY19</accession>
<feature type="domain" description="UBC core" evidence="7">
    <location>
        <begin position="6"/>
        <end position="152"/>
    </location>
</feature>
<protein>
    <recommendedName>
        <fullName evidence="7">UBC core domain-containing protein</fullName>
    </recommendedName>
</protein>
<comment type="pathway">
    <text evidence="2">Protein modification; protein ubiquitination.</text>
</comment>
<sequence length="152" mass="17640">MDKKDLSLRRIIKEYNDLQRDPPVGCSAGPDDEDNMYLWKGYLIGPSESPYSGGIFLLEIEFPIQYPFRSPKVKFTTKVYHPEINSKGMVSLDILRDQWSPALTIPKILESILWLMKNPNADDPLMPDIAILYKHNRESYNAKAKEWTLKYC</sequence>
<evidence type="ECO:0000256" key="1">
    <source>
        <dbReference type="ARBA" id="ARBA00000485"/>
    </source>
</evidence>
<dbReference type="GO" id="GO:0061631">
    <property type="term" value="F:ubiquitin conjugating enzyme activity"/>
    <property type="evidence" value="ECO:0007669"/>
    <property type="project" value="UniProtKB-EC"/>
</dbReference>
<evidence type="ECO:0000256" key="6">
    <source>
        <dbReference type="ARBA" id="ARBA00022840"/>
    </source>
</evidence>
<dbReference type="SUPFAM" id="SSF54495">
    <property type="entry name" value="UBC-like"/>
    <property type="match status" value="1"/>
</dbReference>
<dbReference type="InterPro" id="IPR000608">
    <property type="entry name" value="UBC"/>
</dbReference>
<keyword evidence="4" id="KW-0547">Nucleotide-binding</keyword>
<dbReference type="GO" id="GO:0005524">
    <property type="term" value="F:ATP binding"/>
    <property type="evidence" value="ECO:0007669"/>
    <property type="project" value="UniProtKB-KW"/>
</dbReference>
<evidence type="ECO:0000259" key="7">
    <source>
        <dbReference type="PROSITE" id="PS50127"/>
    </source>
</evidence>
<evidence type="ECO:0000256" key="2">
    <source>
        <dbReference type="ARBA" id="ARBA00004906"/>
    </source>
</evidence>
<dbReference type="Gene3D" id="3.10.110.10">
    <property type="entry name" value="Ubiquitin Conjugating Enzyme"/>
    <property type="match status" value="1"/>
</dbReference>
<comment type="caution">
    <text evidence="8">The sequence shown here is derived from an EMBL/GenBank/DDBJ whole genome shotgun (WGS) entry which is preliminary data.</text>
</comment>
<dbReference type="SMART" id="SM00212">
    <property type="entry name" value="UBCc"/>
    <property type="match status" value="1"/>
</dbReference>
<dbReference type="PROSITE" id="PS50127">
    <property type="entry name" value="UBC_2"/>
    <property type="match status" value="1"/>
</dbReference>
<dbReference type="InterPro" id="IPR050113">
    <property type="entry name" value="Ub_conjugating_enzyme"/>
</dbReference>
<evidence type="ECO:0000313" key="8">
    <source>
        <dbReference type="EMBL" id="CAI2381165.1"/>
    </source>
</evidence>
<dbReference type="PANTHER" id="PTHR24067">
    <property type="entry name" value="UBIQUITIN-CONJUGATING ENZYME E2"/>
    <property type="match status" value="1"/>
</dbReference>
<dbReference type="Pfam" id="PF00179">
    <property type="entry name" value="UQ_con"/>
    <property type="match status" value="1"/>
</dbReference>
<evidence type="ECO:0000313" key="9">
    <source>
        <dbReference type="Proteomes" id="UP001295684"/>
    </source>
</evidence>
<dbReference type="AlphaFoldDB" id="A0AAD1XY19"/>
<evidence type="ECO:0000256" key="5">
    <source>
        <dbReference type="ARBA" id="ARBA00022786"/>
    </source>
</evidence>
<dbReference type="InterPro" id="IPR016135">
    <property type="entry name" value="UBQ-conjugating_enzyme/RWD"/>
</dbReference>
<keyword evidence="9" id="KW-1185">Reference proteome</keyword>